<feature type="disulfide bond" evidence="9">
    <location>
        <begin position="296"/>
        <end position="306"/>
    </location>
</feature>
<dbReference type="GO" id="GO:0004252">
    <property type="term" value="F:serine-type endopeptidase activity"/>
    <property type="evidence" value="ECO:0007669"/>
    <property type="project" value="InterPro"/>
</dbReference>
<dbReference type="SUPFAM" id="SSF50494">
    <property type="entry name" value="Trypsin-like serine proteases"/>
    <property type="match status" value="1"/>
</dbReference>
<evidence type="ECO:0000256" key="3">
    <source>
        <dbReference type="ARBA" id="ARBA00022729"/>
    </source>
</evidence>
<dbReference type="InterPro" id="IPR043504">
    <property type="entry name" value="Peptidase_S1_PA_chymotrypsin"/>
</dbReference>
<evidence type="ECO:0000256" key="4">
    <source>
        <dbReference type="ARBA" id="ARBA00022801"/>
    </source>
</evidence>
<evidence type="ECO:0000259" key="11">
    <source>
        <dbReference type="Pfam" id="PF02983"/>
    </source>
</evidence>
<dbReference type="Gene3D" id="3.30.300.50">
    <property type="match status" value="2"/>
</dbReference>
<protein>
    <submittedName>
        <fullName evidence="12">Alpha-lytic protease proenzyme</fullName>
        <ecNumber evidence="12">3.4.21.-</ecNumber>
    </submittedName>
</protein>
<dbReference type="InterPro" id="IPR001316">
    <property type="entry name" value="Pept_S1A_streptogrisin"/>
</dbReference>
<keyword evidence="2 12" id="KW-0645">Protease</keyword>
<dbReference type="Gene3D" id="2.40.10.10">
    <property type="entry name" value="Trypsin-like serine proteases"/>
    <property type="match status" value="2"/>
</dbReference>
<comment type="similarity">
    <text evidence="1">Belongs to the peptidase S1 family.</text>
</comment>
<dbReference type="RefSeq" id="WP_075738353.1">
    <property type="nucleotide sequence ID" value="NZ_CP016076.1"/>
</dbReference>
<keyword evidence="6" id="KW-0865">Zymogen</keyword>
<keyword evidence="3 10" id="KW-0732">Signal</keyword>
<sequence>MKQLSAARIAAAFLAAAGTTAALTLPAAAADPTTDSVTSAVSPQMLSAMERDLGLTEAQALTRLTQEADAVEIEESLRSTLGTSFGGARFDAGAGTLVVGVTDSADLAEVRAAGAIGEVVDDSLQSLEGVTAALDTQLDSIPEGVTGWYVDVEQNTVVMTVSENVEGATQAGADLVTSVGLTEADVTIVENAEEPKTLYDVRGGDAYYFGGSRCSIGFSVQGGYVTAGHCGGVGTATQGSNRVASGSVAGSVFPGSDMGWVRTNSNWVPRGVVNRYNGGTVAVAGSTESAIGASICRSGSTTGWRCGTVQAKNQTVNYAQGAVRGMTRTNACAEGGDSGGSWLSGSQAQGVTSGGSGNCSIGGTTFFQPLNPILSRWGLTLVRG</sequence>
<evidence type="ECO:0000313" key="12">
    <source>
        <dbReference type="EMBL" id="APU12479.1"/>
    </source>
</evidence>
<evidence type="ECO:0000313" key="13">
    <source>
        <dbReference type="Proteomes" id="UP000185511"/>
    </source>
</evidence>
<dbReference type="GO" id="GO:0005576">
    <property type="term" value="C:extracellular region"/>
    <property type="evidence" value="ECO:0007669"/>
    <property type="project" value="InterPro"/>
</dbReference>
<evidence type="ECO:0000256" key="7">
    <source>
        <dbReference type="ARBA" id="ARBA00023157"/>
    </source>
</evidence>
<feature type="active site" description="Charge relay system" evidence="8">
    <location>
        <position position="229"/>
    </location>
</feature>
<dbReference type="InterPro" id="IPR035070">
    <property type="entry name" value="Streptogrisin_prodomain"/>
</dbReference>
<feature type="active site" description="Charge relay system" evidence="8">
    <location>
        <position position="338"/>
    </location>
</feature>
<keyword evidence="5" id="KW-0720">Serine protease</keyword>
<feature type="disulfide bond" evidence="9">
    <location>
        <begin position="214"/>
        <end position="230"/>
    </location>
</feature>
<keyword evidence="4 12" id="KW-0378">Hydrolase</keyword>
<dbReference type="Pfam" id="PF02983">
    <property type="entry name" value="Pro_Al_protease"/>
    <property type="match status" value="1"/>
</dbReference>
<accession>A0AAC9L9W6</accession>
<dbReference type="EMBL" id="CP016076">
    <property type="protein sequence ID" value="APU12479.1"/>
    <property type="molecule type" value="Genomic_DNA"/>
</dbReference>
<feature type="domain" description="Peptidase S1A alpha-lytic prodomain" evidence="11">
    <location>
        <begin position="123"/>
        <end position="171"/>
    </location>
</feature>
<feature type="disulfide bond" evidence="9">
    <location>
        <begin position="332"/>
        <end position="359"/>
    </location>
</feature>
<evidence type="ECO:0000256" key="10">
    <source>
        <dbReference type="SAM" id="SignalP"/>
    </source>
</evidence>
<dbReference type="InterPro" id="IPR037295">
    <property type="entry name" value="Alpha-lytic_protease_prodomain"/>
</dbReference>
<evidence type="ECO:0000256" key="5">
    <source>
        <dbReference type="ARBA" id="ARBA00022825"/>
    </source>
</evidence>
<evidence type="ECO:0000256" key="2">
    <source>
        <dbReference type="ARBA" id="ARBA00022670"/>
    </source>
</evidence>
<dbReference type="AlphaFoldDB" id="A0AAC9L9W6"/>
<feature type="active site" description="Charge relay system" evidence="8">
    <location>
        <position position="257"/>
    </location>
</feature>
<dbReference type="PRINTS" id="PR00861">
    <property type="entry name" value="ALYTICPTASE"/>
</dbReference>
<dbReference type="SUPFAM" id="SSF54806">
    <property type="entry name" value="Alpha-lytic protease prodomain"/>
    <property type="match status" value="1"/>
</dbReference>
<dbReference type="InterPro" id="IPR004236">
    <property type="entry name" value="Pept_S1_alpha_lytic"/>
</dbReference>
<evidence type="ECO:0000256" key="8">
    <source>
        <dbReference type="PIRSR" id="PIRSR001134-1"/>
    </source>
</evidence>
<evidence type="ECO:0000256" key="9">
    <source>
        <dbReference type="PIRSR" id="PIRSR001134-2"/>
    </source>
</evidence>
<feature type="signal peptide" evidence="10">
    <location>
        <begin position="1"/>
        <end position="29"/>
    </location>
</feature>
<evidence type="ECO:0000256" key="6">
    <source>
        <dbReference type="ARBA" id="ARBA00023145"/>
    </source>
</evidence>
<feature type="chain" id="PRO_5042083944" evidence="10">
    <location>
        <begin position="30"/>
        <end position="384"/>
    </location>
</feature>
<name>A0AAC9L9W6_9PSEU</name>
<evidence type="ECO:0000256" key="1">
    <source>
        <dbReference type="ARBA" id="ARBA00007664"/>
    </source>
</evidence>
<dbReference type="InterPro" id="IPR009003">
    <property type="entry name" value="Peptidase_S1_PA"/>
</dbReference>
<dbReference type="EC" id="3.4.21.-" evidence="12"/>
<dbReference type="GO" id="GO:0006508">
    <property type="term" value="P:proteolysis"/>
    <property type="evidence" value="ECO:0007669"/>
    <property type="project" value="UniProtKB-KW"/>
</dbReference>
<dbReference type="Proteomes" id="UP000185511">
    <property type="component" value="Chromosome"/>
</dbReference>
<proteinExistence type="inferred from homology"/>
<dbReference type="PIRSF" id="PIRSF001134">
    <property type="entry name" value="Streptogrisin"/>
    <property type="match status" value="1"/>
</dbReference>
<keyword evidence="13" id="KW-1185">Reference proteome</keyword>
<organism evidence="12 13">
    <name type="scientific">Actinoalloteichus fjordicus</name>
    <dbReference type="NCBI Taxonomy" id="1612552"/>
    <lineage>
        <taxon>Bacteria</taxon>
        <taxon>Bacillati</taxon>
        <taxon>Actinomycetota</taxon>
        <taxon>Actinomycetes</taxon>
        <taxon>Pseudonocardiales</taxon>
        <taxon>Pseudonocardiaceae</taxon>
        <taxon>Actinoalloteichus</taxon>
    </lineage>
</organism>
<keyword evidence="7 9" id="KW-1015">Disulfide bond</keyword>
<gene>
    <name evidence="12" type="ORF">UA74_01960</name>
</gene>
<dbReference type="KEGG" id="acad:UA74_01960"/>
<reference evidence="13" key="1">
    <citation type="submission" date="2016-06" db="EMBL/GenBank/DDBJ databases">
        <title>Complete genome sequence of Actinoalloteichus fjordicus DSM 46855 (=ADI127-17), type strain of the new species Actinoalloteichus fjordicus.</title>
        <authorList>
            <person name="Ruckert C."/>
            <person name="Nouioui I."/>
            <person name="Willmese J."/>
            <person name="van Wezel G."/>
            <person name="Klenk H.-P."/>
            <person name="Kalinowski J."/>
            <person name="Zotchev S.B."/>
        </authorList>
    </citation>
    <scope>NUCLEOTIDE SEQUENCE [LARGE SCALE GENOMIC DNA]</scope>
    <source>
        <strain evidence="13">ADI127-7</strain>
    </source>
</reference>
<dbReference type="CDD" id="cd21112">
    <property type="entry name" value="alphaLP-like"/>
    <property type="match status" value="1"/>
</dbReference>